<accession>A0A1F7ZPP6</accession>
<dbReference type="AlphaFoldDB" id="A0A1F7ZPP6"/>
<organism evidence="2 3">
    <name type="scientific">Aspergillus bombycis</name>
    <dbReference type="NCBI Taxonomy" id="109264"/>
    <lineage>
        <taxon>Eukaryota</taxon>
        <taxon>Fungi</taxon>
        <taxon>Dikarya</taxon>
        <taxon>Ascomycota</taxon>
        <taxon>Pezizomycotina</taxon>
        <taxon>Eurotiomycetes</taxon>
        <taxon>Eurotiomycetidae</taxon>
        <taxon>Eurotiales</taxon>
        <taxon>Aspergillaceae</taxon>
        <taxon>Aspergillus</taxon>
    </lineage>
</organism>
<comment type="caution">
    <text evidence="2">The sequence shown here is derived from an EMBL/GenBank/DDBJ whole genome shotgun (WGS) entry which is preliminary data.</text>
</comment>
<feature type="region of interest" description="Disordered" evidence="1">
    <location>
        <begin position="119"/>
        <end position="162"/>
    </location>
</feature>
<evidence type="ECO:0000313" key="3">
    <source>
        <dbReference type="Proteomes" id="UP000179179"/>
    </source>
</evidence>
<dbReference type="GeneID" id="34453642"/>
<dbReference type="EMBL" id="LYCR01000112">
    <property type="protein sequence ID" value="OGM41411.1"/>
    <property type="molecule type" value="Genomic_DNA"/>
</dbReference>
<proteinExistence type="predicted"/>
<sequence length="162" mass="19090">MDPWDFQEEKLPMKQYFAEANLVETNRGKRIIEYDTLRDRDDLDKTQRVAADVIQYIKQGYLNVGVTEKHRNEKYIAPGHIFSKRMYVREKPTQQAAKETMLDHLKDLLMISALETKRKPQAEPRTLGRPQIEDGRTSILHHSGGDSDDWFESERNWINSDR</sequence>
<feature type="compositionally biased region" description="Basic and acidic residues" evidence="1">
    <location>
        <begin position="152"/>
        <end position="162"/>
    </location>
</feature>
<evidence type="ECO:0000313" key="2">
    <source>
        <dbReference type="EMBL" id="OGM41411.1"/>
    </source>
</evidence>
<protein>
    <submittedName>
        <fullName evidence="2">Uncharacterized protein</fullName>
    </submittedName>
</protein>
<dbReference type="Proteomes" id="UP000179179">
    <property type="component" value="Unassembled WGS sequence"/>
</dbReference>
<keyword evidence="3" id="KW-1185">Reference proteome</keyword>
<gene>
    <name evidence="2" type="ORF">ABOM_010252</name>
</gene>
<dbReference type="OrthoDB" id="4440684at2759"/>
<evidence type="ECO:0000256" key="1">
    <source>
        <dbReference type="SAM" id="MobiDB-lite"/>
    </source>
</evidence>
<reference evidence="2 3" key="1">
    <citation type="journal article" date="2016" name="Genome Biol. Evol.">
        <title>Draft genome sequence of an aflatoxigenic Aspergillus species, A. bombycis.</title>
        <authorList>
            <person name="Moore G.G."/>
            <person name="Mack B.M."/>
            <person name="Beltz S.B."/>
            <person name="Gilbert M.K."/>
        </authorList>
    </citation>
    <scope>NUCLEOTIDE SEQUENCE [LARGE SCALE GENOMIC DNA]</scope>
    <source>
        <strain evidence="3">NRRL 26010</strain>
    </source>
</reference>
<name>A0A1F7ZPP6_9EURO</name>
<dbReference type="RefSeq" id="XP_022385128.1">
    <property type="nucleotide sequence ID" value="XM_022537380.1"/>
</dbReference>